<accession>G7GKG4</accession>
<dbReference type="Pfam" id="PF02470">
    <property type="entry name" value="MlaD"/>
    <property type="match status" value="1"/>
</dbReference>
<dbReference type="GO" id="GO:0005576">
    <property type="term" value="C:extracellular region"/>
    <property type="evidence" value="ECO:0007669"/>
    <property type="project" value="TreeGrafter"/>
</dbReference>
<evidence type="ECO:0000256" key="1">
    <source>
        <dbReference type="SAM" id="Phobius"/>
    </source>
</evidence>
<dbReference type="eggNOG" id="COG1463">
    <property type="taxonomic scope" value="Bacteria"/>
</dbReference>
<dbReference type="Proteomes" id="UP000006023">
    <property type="component" value="Unassembled WGS sequence"/>
</dbReference>
<feature type="domain" description="Mce/MlaD" evidence="2">
    <location>
        <begin position="51"/>
        <end position="125"/>
    </location>
</feature>
<dbReference type="InterPro" id="IPR052336">
    <property type="entry name" value="MlaD_Phospholipid_Transporter"/>
</dbReference>
<reference evidence="4 5" key="1">
    <citation type="submission" date="2011-11" db="EMBL/GenBank/DDBJ databases">
        <title>Whole genome shotgun sequence of Gordonia amarae NBRC 15530.</title>
        <authorList>
            <person name="Takarada H."/>
            <person name="Hosoyama A."/>
            <person name="Tsuchikane K."/>
            <person name="Katsumata H."/>
            <person name="Yamazaki S."/>
            <person name="Fujita N."/>
        </authorList>
    </citation>
    <scope>NUCLEOTIDE SEQUENCE [LARGE SCALE GENOMIC DNA]</scope>
    <source>
        <strain evidence="4 5">NBRC 15530</strain>
    </source>
</reference>
<keyword evidence="5" id="KW-1185">Reference proteome</keyword>
<dbReference type="AlphaFoldDB" id="G7GKG4"/>
<evidence type="ECO:0000259" key="2">
    <source>
        <dbReference type="Pfam" id="PF02470"/>
    </source>
</evidence>
<name>G7GKG4_9ACTN</name>
<dbReference type="STRING" id="1075090.GOAMR_12_00150"/>
<keyword evidence="1" id="KW-1133">Transmembrane helix</keyword>
<proteinExistence type="predicted"/>
<dbReference type="EMBL" id="BAED01000012">
    <property type="protein sequence ID" value="GAB04089.1"/>
    <property type="molecule type" value="Genomic_DNA"/>
</dbReference>
<dbReference type="InterPro" id="IPR003399">
    <property type="entry name" value="Mce/MlaD"/>
</dbReference>
<evidence type="ECO:0000313" key="4">
    <source>
        <dbReference type="EMBL" id="GAB04089.1"/>
    </source>
</evidence>
<dbReference type="PANTHER" id="PTHR33371">
    <property type="entry name" value="INTERMEMBRANE PHOSPHOLIPID TRANSPORT SYSTEM BINDING PROTEIN MLAD-RELATED"/>
    <property type="match status" value="1"/>
</dbReference>
<dbReference type="InterPro" id="IPR005693">
    <property type="entry name" value="Mce"/>
</dbReference>
<sequence length="362" mass="39525">MADSTRKSDPGATRARAFRATIIKLGSFVVVMLLVFVALVVVFSKYRSGSTREYTAVFTSASALKSGSSVEIAGVEVGTVSKVSLNRQNQAVLKFTVDDRYRVPRNVKALIRYENLTGDRYLELRREPGEAGQRLADGARIPVEQTQPALDLDNLVGGFKPLLRSLDPDEADQLTASLIQVFQGQGPALNQLLKNTGQFTDSLADRDKLIGDVIDNLNTMIGTVEDDKKGFDTSVDLLQQLVTGLSSQRDVIGNALTQTSQLTNGMADLLSTTRPDLRKIVGNTGQLSENVLNAEPFLRSVLTRLPEDYKKLSNLGSYGAWLQIYFCRIRLLIGGPGKTQVFYTAIDVTGDKTTAQGRCTPQ</sequence>
<feature type="transmembrane region" description="Helical" evidence="1">
    <location>
        <begin position="21"/>
        <end position="43"/>
    </location>
</feature>
<feature type="domain" description="Mammalian cell entry C-terminal" evidence="3">
    <location>
        <begin position="132"/>
        <end position="327"/>
    </location>
</feature>
<dbReference type="GO" id="GO:0051701">
    <property type="term" value="P:biological process involved in interaction with host"/>
    <property type="evidence" value="ECO:0007669"/>
    <property type="project" value="TreeGrafter"/>
</dbReference>
<organism evidence="4 5">
    <name type="scientific">Gordonia amarae NBRC 15530</name>
    <dbReference type="NCBI Taxonomy" id="1075090"/>
    <lineage>
        <taxon>Bacteria</taxon>
        <taxon>Bacillati</taxon>
        <taxon>Actinomycetota</taxon>
        <taxon>Actinomycetes</taxon>
        <taxon>Mycobacteriales</taxon>
        <taxon>Gordoniaceae</taxon>
        <taxon>Gordonia</taxon>
    </lineage>
</organism>
<evidence type="ECO:0000313" key="5">
    <source>
        <dbReference type="Proteomes" id="UP000006023"/>
    </source>
</evidence>
<comment type="caution">
    <text evidence="4">The sequence shown here is derived from an EMBL/GenBank/DDBJ whole genome shotgun (WGS) entry which is preliminary data.</text>
</comment>
<gene>
    <name evidence="4" type="primary">mceB</name>
    <name evidence="4" type="ORF">GOAMR_12_00150</name>
</gene>
<evidence type="ECO:0000259" key="3">
    <source>
        <dbReference type="Pfam" id="PF11887"/>
    </source>
</evidence>
<dbReference type="RefSeq" id="WP_005182715.1">
    <property type="nucleotide sequence ID" value="NZ_BAED01000012.1"/>
</dbReference>
<dbReference type="NCBIfam" id="TIGR00996">
    <property type="entry name" value="Mtu_fam_mce"/>
    <property type="match status" value="1"/>
</dbReference>
<keyword evidence="1" id="KW-0812">Transmembrane</keyword>
<protein>
    <submittedName>
        <fullName evidence="4">Mce family protein</fullName>
    </submittedName>
</protein>
<dbReference type="InterPro" id="IPR024516">
    <property type="entry name" value="Mce_C"/>
</dbReference>
<dbReference type="Pfam" id="PF11887">
    <property type="entry name" value="Mce4_CUP1"/>
    <property type="match status" value="1"/>
</dbReference>
<keyword evidence="1" id="KW-0472">Membrane</keyword>
<dbReference type="PANTHER" id="PTHR33371:SF17">
    <property type="entry name" value="MCE-FAMILY PROTEIN MCE1B"/>
    <property type="match status" value="1"/>
</dbReference>